<dbReference type="RefSeq" id="WP_073992821.1">
    <property type="nucleotide sequence ID" value="NZ_FQYT01000004.1"/>
</dbReference>
<protein>
    <recommendedName>
        <fullName evidence="3">Tetratricopeptide repeat-containing protein</fullName>
    </recommendedName>
</protein>
<accession>A0A1M6CDT5</accession>
<dbReference type="SUPFAM" id="SSF48452">
    <property type="entry name" value="TPR-like"/>
    <property type="match status" value="1"/>
</dbReference>
<organism evidence="1 2">
    <name type="scientific">Parasporobacterium paucivorans DSM 15970</name>
    <dbReference type="NCBI Taxonomy" id="1122934"/>
    <lineage>
        <taxon>Bacteria</taxon>
        <taxon>Bacillati</taxon>
        <taxon>Bacillota</taxon>
        <taxon>Clostridia</taxon>
        <taxon>Lachnospirales</taxon>
        <taxon>Lachnospiraceae</taxon>
        <taxon>Parasporobacterium</taxon>
    </lineage>
</organism>
<evidence type="ECO:0000313" key="1">
    <source>
        <dbReference type="EMBL" id="SHI58868.1"/>
    </source>
</evidence>
<dbReference type="InterPro" id="IPR011990">
    <property type="entry name" value="TPR-like_helical_dom_sf"/>
</dbReference>
<gene>
    <name evidence="1" type="ORF">SAMN02745691_00534</name>
</gene>
<dbReference type="STRING" id="1122934.SAMN02745691_00534"/>
<proteinExistence type="predicted"/>
<evidence type="ECO:0000313" key="2">
    <source>
        <dbReference type="Proteomes" id="UP000184342"/>
    </source>
</evidence>
<name>A0A1M6CDT5_9FIRM</name>
<dbReference type="AlphaFoldDB" id="A0A1M6CDT5"/>
<keyword evidence="2" id="KW-1185">Reference proteome</keyword>
<dbReference type="OrthoDB" id="1895216at2"/>
<dbReference type="Proteomes" id="UP000184342">
    <property type="component" value="Unassembled WGS sequence"/>
</dbReference>
<sequence length="279" mass="32649">MSGLILCGRQSEKPYFIDSMEINIYSIEELSWVLCHHAFLVDSDFFSPALLAYLSGELGLEGLSAGIERMKRKNAGLYEIIMLVLRESEYYSQEELKKLEKELSGLGQGSIHERLKAKADFLYHYGKLHSALTEYDKLLKLPYEPCIPVKFYAGIYADMGVINIRLLLYENAGRFFRLAYELYPDEKYLRYMVITGRLQGDKEELLNNIRKYRIPDEILEECGRDLAYWSEDARQQDEYVNLEKLFNNMGTKIDRSIYSDSIRDIIDGWKNDYRDLVTR</sequence>
<dbReference type="EMBL" id="FQYT01000004">
    <property type="protein sequence ID" value="SHI58868.1"/>
    <property type="molecule type" value="Genomic_DNA"/>
</dbReference>
<reference evidence="1 2" key="1">
    <citation type="submission" date="2016-11" db="EMBL/GenBank/DDBJ databases">
        <authorList>
            <person name="Jaros S."/>
            <person name="Januszkiewicz K."/>
            <person name="Wedrychowicz H."/>
        </authorList>
    </citation>
    <scope>NUCLEOTIDE SEQUENCE [LARGE SCALE GENOMIC DNA]</scope>
    <source>
        <strain evidence="1 2">DSM 15970</strain>
    </source>
</reference>
<evidence type="ECO:0008006" key="3">
    <source>
        <dbReference type="Google" id="ProtNLM"/>
    </source>
</evidence>